<reference evidence="1 2" key="1">
    <citation type="submission" date="2014-12" db="EMBL/GenBank/DDBJ databases">
        <title>Genome assembly of Enhygromyxa salina DSM 15201.</title>
        <authorList>
            <person name="Sharma G."/>
            <person name="Subramanian S."/>
        </authorList>
    </citation>
    <scope>NUCLEOTIDE SEQUENCE [LARGE SCALE GENOMIC DNA]</scope>
    <source>
        <strain evidence="1 2">DSM 15201</strain>
    </source>
</reference>
<name>A0A0C2A768_9BACT</name>
<accession>A0A0C2A768</accession>
<comment type="caution">
    <text evidence="1">The sequence shown here is derived from an EMBL/GenBank/DDBJ whole genome shotgun (WGS) entry which is preliminary data.</text>
</comment>
<dbReference type="InterPro" id="IPR045920">
    <property type="entry name" value="DUF6339"/>
</dbReference>
<dbReference type="Proteomes" id="UP000031599">
    <property type="component" value="Unassembled WGS sequence"/>
</dbReference>
<gene>
    <name evidence="1" type="ORF">DB30_03824</name>
</gene>
<dbReference type="AlphaFoldDB" id="A0A0C2A768"/>
<dbReference type="Pfam" id="PF19866">
    <property type="entry name" value="DUF6339"/>
    <property type="match status" value="1"/>
</dbReference>
<evidence type="ECO:0000313" key="2">
    <source>
        <dbReference type="Proteomes" id="UP000031599"/>
    </source>
</evidence>
<proteinExistence type="predicted"/>
<evidence type="ECO:0000313" key="1">
    <source>
        <dbReference type="EMBL" id="KIG19268.1"/>
    </source>
</evidence>
<organism evidence="1 2">
    <name type="scientific">Enhygromyxa salina</name>
    <dbReference type="NCBI Taxonomy" id="215803"/>
    <lineage>
        <taxon>Bacteria</taxon>
        <taxon>Pseudomonadati</taxon>
        <taxon>Myxococcota</taxon>
        <taxon>Polyangia</taxon>
        <taxon>Nannocystales</taxon>
        <taxon>Nannocystaceae</taxon>
        <taxon>Enhygromyxa</taxon>
    </lineage>
</organism>
<dbReference type="EMBL" id="JMCC02000003">
    <property type="protein sequence ID" value="KIG19268.1"/>
    <property type="molecule type" value="Genomic_DNA"/>
</dbReference>
<dbReference type="RefSeq" id="WP_052546181.1">
    <property type="nucleotide sequence ID" value="NZ_JMCC02000003.1"/>
</dbReference>
<sequence>MSALLQSLAPTGRRLVTQELVTGQLQRHAATAWRDHVQPLSHAIELEQLDLGLAQIMSVVPQHSSQIDARAAVAIHRALPISRRVAADPGVFRFLAVVHQPAFVRHRYEFQSWATMRDRFWRAGLRHDCNTFSRLWWIAELTVIDGDYSLTERAFSTQSVAIQVFIRKFAHYRPAAAACIEALEQQPGGIVERVLPRFNAYLSTVPLEGQDQAQLRVVLDELIDLAWDERADDGGG</sequence>
<protein>
    <submittedName>
        <fullName evidence="1">Uncharacterized protein</fullName>
    </submittedName>
</protein>